<proteinExistence type="predicted"/>
<evidence type="ECO:0000256" key="4">
    <source>
        <dbReference type="ARBA" id="ARBA00022989"/>
    </source>
</evidence>
<evidence type="ECO:0000256" key="5">
    <source>
        <dbReference type="ARBA" id="ARBA00023136"/>
    </source>
</evidence>
<keyword evidence="5 6" id="KW-0472">Membrane</keyword>
<dbReference type="AlphaFoldDB" id="A0A6L9U8P4"/>
<accession>A0A6L9U8P4</accession>
<evidence type="ECO:0000313" key="8">
    <source>
        <dbReference type="Proteomes" id="UP000483035"/>
    </source>
</evidence>
<evidence type="ECO:0000256" key="2">
    <source>
        <dbReference type="ARBA" id="ARBA00022475"/>
    </source>
</evidence>
<keyword evidence="3 6" id="KW-0812">Transmembrane</keyword>
<comment type="subcellular location">
    <subcellularLocation>
        <location evidence="1">Cell membrane</location>
        <topology evidence="1">Multi-pass membrane protein</topology>
    </subcellularLocation>
</comment>
<gene>
    <name evidence="7" type="ORF">GR212_19810</name>
</gene>
<dbReference type="Proteomes" id="UP000483035">
    <property type="component" value="Unassembled WGS sequence"/>
</dbReference>
<evidence type="ECO:0000256" key="3">
    <source>
        <dbReference type="ARBA" id="ARBA00022692"/>
    </source>
</evidence>
<feature type="transmembrane region" description="Helical" evidence="6">
    <location>
        <begin position="151"/>
        <end position="172"/>
    </location>
</feature>
<dbReference type="GO" id="GO:0005886">
    <property type="term" value="C:plasma membrane"/>
    <property type="evidence" value="ECO:0007669"/>
    <property type="project" value="UniProtKB-SubCell"/>
</dbReference>
<dbReference type="Pfam" id="PF01810">
    <property type="entry name" value="LysE"/>
    <property type="match status" value="1"/>
</dbReference>
<name>A0A6L9U8P4_9HYPH</name>
<feature type="transmembrane region" description="Helical" evidence="6">
    <location>
        <begin position="117"/>
        <end position="139"/>
    </location>
</feature>
<comment type="caution">
    <text evidence="7">The sequence shown here is derived from an EMBL/GenBank/DDBJ whole genome shotgun (WGS) entry which is preliminary data.</text>
</comment>
<organism evidence="7 8">
    <name type="scientific">Rhizobium lusitanum</name>
    <dbReference type="NCBI Taxonomy" id="293958"/>
    <lineage>
        <taxon>Bacteria</taxon>
        <taxon>Pseudomonadati</taxon>
        <taxon>Pseudomonadota</taxon>
        <taxon>Alphaproteobacteria</taxon>
        <taxon>Hyphomicrobiales</taxon>
        <taxon>Rhizobiaceae</taxon>
        <taxon>Rhizobium/Agrobacterium group</taxon>
        <taxon>Rhizobium</taxon>
    </lineage>
</organism>
<keyword evidence="2" id="KW-1003">Cell membrane</keyword>
<sequence length="202" mass="20599">MAIDLLNLTLFSLAAVVLLGSPGPGIAALVAVGKERGFLQGLRFYGGLQIGLAIAAGLSAVGLFSIIAAIPGATHTMALVATAYLLYLSYKIAFAPVGVGATGSGSGFATTALGGTLLGITNPKAYIAFASLMASYSIVRFNSVADISIKWMVCVLVMILVDIAWLWAGVALGRANLKPAAERIVNVLMASTILATVVTALL</sequence>
<evidence type="ECO:0000256" key="6">
    <source>
        <dbReference type="SAM" id="Phobius"/>
    </source>
</evidence>
<dbReference type="PANTHER" id="PTHR30086:SF20">
    <property type="entry name" value="ARGININE EXPORTER PROTEIN ARGO-RELATED"/>
    <property type="match status" value="1"/>
</dbReference>
<dbReference type="GO" id="GO:0033228">
    <property type="term" value="P:cysteine export across plasma membrane"/>
    <property type="evidence" value="ECO:0007669"/>
    <property type="project" value="TreeGrafter"/>
</dbReference>
<protein>
    <submittedName>
        <fullName evidence="7">LysE family transporter</fullName>
    </submittedName>
</protein>
<keyword evidence="4 6" id="KW-1133">Transmembrane helix</keyword>
<dbReference type="InterPro" id="IPR001123">
    <property type="entry name" value="LeuE-type"/>
</dbReference>
<reference evidence="7 8" key="1">
    <citation type="submission" date="2019-12" db="EMBL/GenBank/DDBJ databases">
        <title>Rhizobium genotypes associated with high levels of biological nitrogen fixation by grain legumes in a temperate-maritime cropping system.</title>
        <authorList>
            <person name="Maluk M."/>
            <person name="Francesc Ferrando Molina F."/>
            <person name="Lopez Del Egido L."/>
            <person name="Lafos M."/>
            <person name="Langarica-Fuentes A."/>
            <person name="Gebre Yohannes G."/>
            <person name="Young M.W."/>
            <person name="Martin P."/>
            <person name="Gantlett R."/>
            <person name="Kenicer G."/>
            <person name="Hawes C."/>
            <person name="Begg G.S."/>
            <person name="Quilliam R.S."/>
            <person name="Squire G.R."/>
            <person name="Poole P.S."/>
            <person name="Young P.W."/>
            <person name="Iannetta P.M."/>
            <person name="James E.K."/>
        </authorList>
    </citation>
    <scope>NUCLEOTIDE SEQUENCE [LARGE SCALE GENOMIC DNA]</scope>
    <source>
        <strain evidence="7 8">JHI1118</strain>
    </source>
</reference>
<dbReference type="EMBL" id="WUEY01000009">
    <property type="protein sequence ID" value="NEI71834.1"/>
    <property type="molecule type" value="Genomic_DNA"/>
</dbReference>
<dbReference type="PANTHER" id="PTHR30086">
    <property type="entry name" value="ARGININE EXPORTER PROTEIN ARGO"/>
    <property type="match status" value="1"/>
</dbReference>
<dbReference type="GO" id="GO:0015171">
    <property type="term" value="F:amino acid transmembrane transporter activity"/>
    <property type="evidence" value="ECO:0007669"/>
    <property type="project" value="TreeGrafter"/>
</dbReference>
<feature type="transmembrane region" description="Helical" evidence="6">
    <location>
        <begin position="77"/>
        <end position="97"/>
    </location>
</feature>
<evidence type="ECO:0000313" key="7">
    <source>
        <dbReference type="EMBL" id="NEI71834.1"/>
    </source>
</evidence>
<dbReference type="RefSeq" id="WP_163988561.1">
    <property type="nucleotide sequence ID" value="NZ_WUEY01000009.1"/>
</dbReference>
<feature type="transmembrane region" description="Helical" evidence="6">
    <location>
        <begin position="51"/>
        <end position="70"/>
    </location>
</feature>
<feature type="transmembrane region" description="Helical" evidence="6">
    <location>
        <begin position="184"/>
        <end position="201"/>
    </location>
</feature>
<evidence type="ECO:0000256" key="1">
    <source>
        <dbReference type="ARBA" id="ARBA00004651"/>
    </source>
</evidence>